<proteinExistence type="predicted"/>
<sequence length="306" mass="32355">MAETIWEKRGALAEGLRAGAVAASRDGFGLVSAVAEPTAGALQDRMRARRAHVYRATAQGLERVYEGPGWIQALEGHGPLCAALGATLKASGSGSDYHLLVSTDGGRQWGVRGPVPAPSAVQVLAVSAQEFWVLGAYFLGRTLDGGATWEEVELEGERNPHAERLRRTEQGPAVLGKGLMLTRDGGATWSRESAGGARLVDVDGAYVVAAEGLQARLGERRGGEVRWLSALPVGREPLRLTVEGTRVRVLTRNTDPSKGVEPTVHVSEDGGKTWSAQKHELGAHVDIAGPHGLGLDIRGTVYGRLA</sequence>
<dbReference type="RefSeq" id="WP_075010648.1">
    <property type="nucleotide sequence ID" value="NZ_FOAP01000027.1"/>
</dbReference>
<dbReference type="Gene3D" id="2.130.10.10">
    <property type="entry name" value="YVTN repeat-like/Quinoprotein amine dehydrogenase"/>
    <property type="match status" value="1"/>
</dbReference>
<evidence type="ECO:0000313" key="1">
    <source>
        <dbReference type="EMBL" id="SEM96970.1"/>
    </source>
</evidence>
<keyword evidence="2" id="KW-1185">Reference proteome</keyword>
<dbReference type="InterPro" id="IPR002860">
    <property type="entry name" value="BNR_rpt"/>
</dbReference>
<dbReference type="EMBL" id="FOAP01000027">
    <property type="protein sequence ID" value="SEM96970.1"/>
    <property type="molecule type" value="Genomic_DNA"/>
</dbReference>
<reference evidence="2" key="1">
    <citation type="submission" date="2016-10" db="EMBL/GenBank/DDBJ databases">
        <authorList>
            <person name="Varghese N."/>
            <person name="Submissions S."/>
        </authorList>
    </citation>
    <scope>NUCLEOTIDE SEQUENCE [LARGE SCALE GENOMIC DNA]</scope>
    <source>
        <strain evidence="2">DSM 17044</strain>
    </source>
</reference>
<dbReference type="SUPFAM" id="SSF110296">
    <property type="entry name" value="Oligoxyloglucan reducing end-specific cellobiohydrolase"/>
    <property type="match status" value="1"/>
</dbReference>
<dbReference type="InterPro" id="IPR015943">
    <property type="entry name" value="WD40/YVTN_repeat-like_dom_sf"/>
</dbReference>
<dbReference type="OrthoDB" id="5497399at2"/>
<dbReference type="AlphaFoldDB" id="A0A1H8CPN8"/>
<accession>A0A1H8CPN8</accession>
<protein>
    <submittedName>
        <fullName evidence="1">BNR/Asp-box repeat-containing protein</fullName>
    </submittedName>
</protein>
<name>A0A1H8CPN8_STIAU</name>
<organism evidence="1 2">
    <name type="scientific">Stigmatella aurantiaca</name>
    <dbReference type="NCBI Taxonomy" id="41"/>
    <lineage>
        <taxon>Bacteria</taxon>
        <taxon>Pseudomonadati</taxon>
        <taxon>Myxococcota</taxon>
        <taxon>Myxococcia</taxon>
        <taxon>Myxococcales</taxon>
        <taxon>Cystobacterineae</taxon>
        <taxon>Archangiaceae</taxon>
        <taxon>Stigmatella</taxon>
    </lineage>
</organism>
<dbReference type="Pfam" id="PF02012">
    <property type="entry name" value="BNR"/>
    <property type="match status" value="1"/>
</dbReference>
<dbReference type="Proteomes" id="UP000182719">
    <property type="component" value="Unassembled WGS sequence"/>
</dbReference>
<evidence type="ECO:0000313" key="2">
    <source>
        <dbReference type="Proteomes" id="UP000182719"/>
    </source>
</evidence>
<gene>
    <name evidence="1" type="ORF">SAMN05444354_12732</name>
</gene>